<dbReference type="GO" id="GO:0002949">
    <property type="term" value="P:tRNA threonylcarbamoyladenosine modification"/>
    <property type="evidence" value="ECO:0007669"/>
    <property type="project" value="UniProtKB-UniRule"/>
</dbReference>
<feature type="binding site" evidence="8">
    <location>
        <position position="187"/>
    </location>
    <ligand>
        <name>substrate</name>
    </ligand>
</feature>
<dbReference type="EC" id="2.3.1.234" evidence="8"/>
<evidence type="ECO:0000313" key="11">
    <source>
        <dbReference type="Proteomes" id="UP000029024"/>
    </source>
</evidence>
<dbReference type="Proteomes" id="UP000029024">
    <property type="component" value="Unassembled WGS sequence"/>
</dbReference>
<keyword evidence="6 8" id="KW-0012">Acyltransferase</keyword>
<dbReference type="GO" id="GO:0061711">
    <property type="term" value="F:tRNA N(6)-L-threonylcarbamoyladenine synthase activity"/>
    <property type="evidence" value="ECO:0007669"/>
    <property type="project" value="UniProtKB-EC"/>
</dbReference>
<dbReference type="PANTHER" id="PTHR11735">
    <property type="entry name" value="TRNA N6-ADENOSINE THREONYLCARBAMOYLTRANSFERASE"/>
    <property type="match status" value="1"/>
</dbReference>
<evidence type="ECO:0000256" key="2">
    <source>
        <dbReference type="ARBA" id="ARBA00022679"/>
    </source>
</evidence>
<keyword evidence="2 8" id="KW-0808">Transferase</keyword>
<dbReference type="EMBL" id="JGZA01000011">
    <property type="protein sequence ID" value="KFI71147.1"/>
    <property type="molecule type" value="Genomic_DNA"/>
</dbReference>
<feature type="binding site" evidence="8">
    <location>
        <position position="117"/>
    </location>
    <ligand>
        <name>Fe cation</name>
        <dbReference type="ChEBI" id="CHEBI:24875"/>
    </ligand>
</feature>
<feature type="binding site" evidence="8">
    <location>
        <position position="282"/>
    </location>
    <ligand>
        <name>substrate</name>
    </ligand>
</feature>
<comment type="caution">
    <text evidence="10">The sequence shown here is derived from an EMBL/GenBank/DDBJ whole genome shotgun (WGS) entry which is preliminary data.</text>
</comment>
<feature type="domain" description="Gcp-like" evidence="9">
    <location>
        <begin position="25"/>
        <end position="316"/>
    </location>
</feature>
<feature type="binding site" evidence="8">
    <location>
        <begin position="136"/>
        <end position="140"/>
    </location>
    <ligand>
        <name>substrate</name>
    </ligand>
</feature>
<feature type="binding site" evidence="8">
    <location>
        <position position="170"/>
    </location>
    <ligand>
        <name>substrate</name>
    </ligand>
</feature>
<protein>
    <recommendedName>
        <fullName evidence="8">tRNA N6-adenosine threonylcarbamoyltransferase</fullName>
        <ecNumber evidence="8">2.3.1.234</ecNumber>
    </recommendedName>
    <alternativeName>
        <fullName evidence="8">N6-L-threonylcarbamoyladenine synthase</fullName>
        <shortName evidence="8">t(6)A synthase</shortName>
    </alternativeName>
    <alternativeName>
        <fullName evidence="8">t(6)A37 threonylcarbamoyladenosine biosynthesis protein TsaD</fullName>
    </alternativeName>
    <alternativeName>
        <fullName evidence="8">tRNA threonylcarbamoyladenosine biosynthesis protein TsaD</fullName>
    </alternativeName>
</protein>
<dbReference type="Gene3D" id="3.30.420.40">
    <property type="match status" value="2"/>
</dbReference>
<evidence type="ECO:0000313" key="10">
    <source>
        <dbReference type="EMBL" id="KFI71147.1"/>
    </source>
</evidence>
<name>A0A087BJE7_BIFLN</name>
<comment type="subcellular location">
    <subcellularLocation>
        <location evidence="8">Cytoplasm</location>
    </subcellularLocation>
</comment>
<comment type="similarity">
    <text evidence="8">Belongs to the KAE1 / TsaD family.</text>
</comment>
<dbReference type="InterPro" id="IPR022450">
    <property type="entry name" value="TsaD"/>
</dbReference>
<dbReference type="RefSeq" id="WP_029679520.1">
    <property type="nucleotide sequence ID" value="NZ_CP169558.1"/>
</dbReference>
<evidence type="ECO:0000259" key="9">
    <source>
        <dbReference type="Pfam" id="PF00814"/>
    </source>
</evidence>
<dbReference type="GO" id="GO:0008233">
    <property type="term" value="F:peptidase activity"/>
    <property type="evidence" value="ECO:0007669"/>
    <property type="project" value="UniProtKB-KW"/>
</dbReference>
<feature type="binding site" evidence="8">
    <location>
        <position position="310"/>
    </location>
    <ligand>
        <name>Fe cation</name>
        <dbReference type="ChEBI" id="CHEBI:24875"/>
    </ligand>
</feature>
<dbReference type="GO" id="GO:0005737">
    <property type="term" value="C:cytoplasm"/>
    <property type="evidence" value="ECO:0007669"/>
    <property type="project" value="UniProtKB-SubCell"/>
</dbReference>
<comment type="cofactor">
    <cofactor evidence="8">
        <name>Fe(2+)</name>
        <dbReference type="ChEBI" id="CHEBI:29033"/>
    </cofactor>
    <text evidence="8">Binds 1 Fe(2+) ion per subunit.</text>
</comment>
<evidence type="ECO:0000256" key="6">
    <source>
        <dbReference type="ARBA" id="ARBA00023315"/>
    </source>
</evidence>
<dbReference type="InterPro" id="IPR017861">
    <property type="entry name" value="KAE1/TsaD"/>
</dbReference>
<dbReference type="GO" id="GO:0006508">
    <property type="term" value="P:proteolysis"/>
    <property type="evidence" value="ECO:0007669"/>
    <property type="project" value="UniProtKB-KW"/>
</dbReference>
<dbReference type="PANTHER" id="PTHR11735:SF6">
    <property type="entry name" value="TRNA N6-ADENOSINE THREONYLCARBAMOYLTRANSFERASE, MITOCHONDRIAL"/>
    <property type="match status" value="1"/>
</dbReference>
<sequence length="347" mass="36060">MSEPVVLGIESTCDETAAAIVRGRELLSNVVASSMEEHARYGGVIPEIASRAHAEAFVPCVSKALADANMTLADVDAIAVSAGPGLAGCLAVGVSGAKALAWAANKPIYGINHVIGHIAVTQLQFGPFPKDTLALIVSGGHTSLLHVEDMPRKIDVVGTTLDDAAGECFDKVARLLGFPYPGGPHIDRHGQNGDPHAIKVPMGLTQGKAGAAHPYDFSFSGVKTAVARWVESEQAAGHEIPVDDVCASLADSVATVLARKSMRGCRQYDSNTLIVGGGFSANSQLRAKLLEFGENYGVDVRIPQIKLCTDNGAMVAMLGVNLVEAGVAPSAPDFPIDSAMPLTKVSM</sequence>
<evidence type="ECO:0000256" key="7">
    <source>
        <dbReference type="ARBA" id="ARBA00048117"/>
    </source>
</evidence>
<dbReference type="NCBIfam" id="TIGR03723">
    <property type="entry name" value="T6A_TsaD_YgjD"/>
    <property type="match status" value="1"/>
</dbReference>
<evidence type="ECO:0000256" key="4">
    <source>
        <dbReference type="ARBA" id="ARBA00022723"/>
    </source>
</evidence>
<feature type="binding site" evidence="8">
    <location>
        <position position="183"/>
    </location>
    <ligand>
        <name>substrate</name>
    </ligand>
</feature>
<keyword evidence="5 8" id="KW-0408">Iron</keyword>
<evidence type="ECO:0000256" key="3">
    <source>
        <dbReference type="ARBA" id="ARBA00022694"/>
    </source>
</evidence>
<dbReference type="Pfam" id="PF00814">
    <property type="entry name" value="TsaD"/>
    <property type="match status" value="1"/>
</dbReference>
<reference evidence="10 11" key="1">
    <citation type="submission" date="2014-03" db="EMBL/GenBank/DDBJ databases">
        <title>Genomics of Bifidobacteria.</title>
        <authorList>
            <person name="Ventura M."/>
            <person name="Milani C."/>
            <person name="Lugli G.A."/>
        </authorList>
    </citation>
    <scope>NUCLEOTIDE SEQUENCE [LARGE SCALE GENOMIC DNA]</scope>
    <source>
        <strain evidence="10 11">LMG 21814</strain>
    </source>
</reference>
<evidence type="ECO:0000256" key="1">
    <source>
        <dbReference type="ARBA" id="ARBA00022490"/>
    </source>
</evidence>
<comment type="catalytic activity">
    <reaction evidence="7 8">
        <text>L-threonylcarbamoyladenylate + adenosine(37) in tRNA = N(6)-L-threonylcarbamoyladenosine(37) in tRNA + AMP + H(+)</text>
        <dbReference type="Rhea" id="RHEA:37059"/>
        <dbReference type="Rhea" id="RHEA-COMP:10162"/>
        <dbReference type="Rhea" id="RHEA-COMP:10163"/>
        <dbReference type="ChEBI" id="CHEBI:15378"/>
        <dbReference type="ChEBI" id="CHEBI:73682"/>
        <dbReference type="ChEBI" id="CHEBI:74411"/>
        <dbReference type="ChEBI" id="CHEBI:74418"/>
        <dbReference type="ChEBI" id="CHEBI:456215"/>
        <dbReference type="EC" id="2.3.1.234"/>
    </reaction>
</comment>
<dbReference type="PRINTS" id="PR00789">
    <property type="entry name" value="OSIALOPTASE"/>
</dbReference>
<feature type="binding site" evidence="8">
    <location>
        <position position="113"/>
    </location>
    <ligand>
        <name>Fe cation</name>
        <dbReference type="ChEBI" id="CHEBI:24875"/>
    </ligand>
</feature>
<dbReference type="GO" id="GO:0005506">
    <property type="term" value="F:iron ion binding"/>
    <property type="evidence" value="ECO:0007669"/>
    <property type="project" value="UniProtKB-UniRule"/>
</dbReference>
<organism evidence="10 11">
    <name type="scientific">Bifidobacterium longum subsp. suis</name>
    <dbReference type="NCBI Taxonomy" id="1695"/>
    <lineage>
        <taxon>Bacteria</taxon>
        <taxon>Bacillati</taxon>
        <taxon>Actinomycetota</taxon>
        <taxon>Actinomycetes</taxon>
        <taxon>Bifidobacteriales</taxon>
        <taxon>Bifidobacteriaceae</taxon>
        <taxon>Bifidobacterium</taxon>
    </lineage>
</organism>
<dbReference type="CDD" id="cd24133">
    <property type="entry name" value="ASKHA_NBD_TsaD_bac"/>
    <property type="match status" value="1"/>
</dbReference>
<dbReference type="HAMAP" id="MF_01445">
    <property type="entry name" value="TsaD"/>
    <property type="match status" value="1"/>
</dbReference>
<comment type="function">
    <text evidence="8">Required for the formation of a threonylcarbamoyl group on adenosine at position 37 (t(6)A37) in tRNAs that read codons beginning with adenine. Is involved in the transfer of the threonylcarbamoyl moiety of threonylcarbamoyl-AMP (TC-AMP) to the N6 group of A37, together with TsaE and TsaB. TsaD likely plays a direct catalytic role in this reaction.</text>
</comment>
<gene>
    <name evidence="8" type="primary">tsaD</name>
    <name evidence="10" type="ORF">BLSS_1371</name>
</gene>
<dbReference type="AlphaFoldDB" id="A0A087BJE7"/>
<dbReference type="InterPro" id="IPR043129">
    <property type="entry name" value="ATPase_NBD"/>
</dbReference>
<dbReference type="FunFam" id="3.30.420.40:FF:000040">
    <property type="entry name" value="tRNA N6-adenosine threonylcarbamoyltransferase"/>
    <property type="match status" value="1"/>
</dbReference>
<keyword evidence="10" id="KW-0645">Protease</keyword>
<dbReference type="FunFam" id="3.30.420.40:FF:000012">
    <property type="entry name" value="tRNA N6-adenosine threonylcarbamoyltransferase"/>
    <property type="match status" value="1"/>
</dbReference>
<accession>A0A087BJE7</accession>
<keyword evidence="1 8" id="KW-0963">Cytoplasm</keyword>
<keyword evidence="3 8" id="KW-0819">tRNA processing</keyword>
<proteinExistence type="inferred from homology"/>
<evidence type="ECO:0000256" key="5">
    <source>
        <dbReference type="ARBA" id="ARBA00023004"/>
    </source>
</evidence>
<dbReference type="SUPFAM" id="SSF53067">
    <property type="entry name" value="Actin-like ATPase domain"/>
    <property type="match status" value="1"/>
</dbReference>
<dbReference type="InterPro" id="IPR000905">
    <property type="entry name" value="Gcp-like_dom"/>
</dbReference>
<evidence type="ECO:0000256" key="8">
    <source>
        <dbReference type="HAMAP-Rule" id="MF_01445"/>
    </source>
</evidence>
<dbReference type="NCBIfam" id="TIGR00329">
    <property type="entry name" value="gcp_kae1"/>
    <property type="match status" value="1"/>
</dbReference>
<keyword evidence="4 8" id="KW-0479">Metal-binding</keyword>
<keyword evidence="10" id="KW-0378">Hydrolase</keyword>